<feature type="region of interest" description="Disordered" evidence="1">
    <location>
        <begin position="17"/>
        <end position="39"/>
    </location>
</feature>
<dbReference type="HOGENOM" id="CLU_2282056_0_0_1"/>
<sequence length="102" mass="11068">MLIRSVEQRGLVVLPGLKGRSEQSTHIRRTPSRNSYRCSGGRSYGLCSLNMSPVSSTAAKPAVGSTSAPELPSHGGKGKRMMMSHVRTGQDRFSLSMFKLDD</sequence>
<feature type="compositionally biased region" description="Polar residues" evidence="1">
    <location>
        <begin position="55"/>
        <end position="68"/>
    </location>
</feature>
<evidence type="ECO:0000313" key="2">
    <source>
        <dbReference type="EnsemblPlants" id="ORUFI12G04570.1"/>
    </source>
</evidence>
<reference evidence="3" key="1">
    <citation type="submission" date="2013-06" db="EMBL/GenBank/DDBJ databases">
        <authorList>
            <person name="Zhao Q."/>
        </authorList>
    </citation>
    <scope>NUCLEOTIDE SEQUENCE</scope>
    <source>
        <strain evidence="3">cv. W1943</strain>
    </source>
</reference>
<evidence type="ECO:0000256" key="1">
    <source>
        <dbReference type="SAM" id="MobiDB-lite"/>
    </source>
</evidence>
<evidence type="ECO:0000313" key="3">
    <source>
        <dbReference type="Proteomes" id="UP000008022"/>
    </source>
</evidence>
<dbReference type="AlphaFoldDB" id="A0A0E0RE80"/>
<protein>
    <submittedName>
        <fullName evidence="2">Uncharacterized protein</fullName>
    </submittedName>
</protein>
<keyword evidence="3" id="KW-1185">Reference proteome</keyword>
<accession>A0A0E0RE80</accession>
<dbReference type="EnsemblPlants" id="ORUFI12G04570.1">
    <property type="protein sequence ID" value="ORUFI12G04570.1"/>
    <property type="gene ID" value="ORUFI12G04570"/>
</dbReference>
<name>A0A0E0RE80_ORYRU</name>
<dbReference type="OMA" id="WSEQSTH"/>
<dbReference type="Proteomes" id="UP000008022">
    <property type="component" value="Unassembled WGS sequence"/>
</dbReference>
<organism evidence="2 3">
    <name type="scientific">Oryza rufipogon</name>
    <name type="common">Brownbeard rice</name>
    <name type="synonym">Asian wild rice</name>
    <dbReference type="NCBI Taxonomy" id="4529"/>
    <lineage>
        <taxon>Eukaryota</taxon>
        <taxon>Viridiplantae</taxon>
        <taxon>Streptophyta</taxon>
        <taxon>Embryophyta</taxon>
        <taxon>Tracheophyta</taxon>
        <taxon>Spermatophyta</taxon>
        <taxon>Magnoliopsida</taxon>
        <taxon>Liliopsida</taxon>
        <taxon>Poales</taxon>
        <taxon>Poaceae</taxon>
        <taxon>BOP clade</taxon>
        <taxon>Oryzoideae</taxon>
        <taxon>Oryzeae</taxon>
        <taxon>Oryzinae</taxon>
        <taxon>Oryza</taxon>
    </lineage>
</organism>
<reference evidence="2" key="2">
    <citation type="submission" date="2015-06" db="UniProtKB">
        <authorList>
            <consortium name="EnsemblPlants"/>
        </authorList>
    </citation>
    <scope>IDENTIFICATION</scope>
</reference>
<proteinExistence type="predicted"/>
<dbReference type="Gramene" id="ORUFI12G04570.1">
    <property type="protein sequence ID" value="ORUFI12G04570.1"/>
    <property type="gene ID" value="ORUFI12G04570"/>
</dbReference>
<feature type="region of interest" description="Disordered" evidence="1">
    <location>
        <begin position="55"/>
        <end position="81"/>
    </location>
</feature>